<dbReference type="EMBL" id="RJJQ01000001">
    <property type="protein sequence ID" value="RNI25116.1"/>
    <property type="molecule type" value="Genomic_DNA"/>
</dbReference>
<comment type="cofactor">
    <cofactor evidence="1">
        <name>Zn(2+)</name>
        <dbReference type="ChEBI" id="CHEBI:29105"/>
    </cofactor>
</comment>
<keyword evidence="4" id="KW-0479">Metal-binding</keyword>
<dbReference type="Gene3D" id="1.10.1380.10">
    <property type="entry name" value="Neutral endopeptidase , domain2"/>
    <property type="match status" value="1"/>
</dbReference>
<evidence type="ECO:0000256" key="2">
    <source>
        <dbReference type="ARBA" id="ARBA00007357"/>
    </source>
</evidence>
<dbReference type="Pfam" id="PF05649">
    <property type="entry name" value="Peptidase_M13_N"/>
    <property type="match status" value="1"/>
</dbReference>
<comment type="similarity">
    <text evidence="2">Belongs to the peptidase M13 family.</text>
</comment>
<dbReference type="OrthoDB" id="9775677at2"/>
<dbReference type="GO" id="GO:0016485">
    <property type="term" value="P:protein processing"/>
    <property type="evidence" value="ECO:0007669"/>
    <property type="project" value="TreeGrafter"/>
</dbReference>
<gene>
    <name evidence="10" type="ORF">EFY87_00205</name>
</gene>
<keyword evidence="5" id="KW-0378">Hydrolase</keyword>
<feature type="domain" description="Peptidase M13 N-terminal" evidence="9">
    <location>
        <begin position="16"/>
        <end position="391"/>
    </location>
</feature>
<keyword evidence="6" id="KW-0862">Zinc</keyword>
<dbReference type="GO" id="GO:0046872">
    <property type="term" value="F:metal ion binding"/>
    <property type="evidence" value="ECO:0007669"/>
    <property type="project" value="UniProtKB-KW"/>
</dbReference>
<dbReference type="InterPro" id="IPR000718">
    <property type="entry name" value="Peptidase_M13"/>
</dbReference>
<feature type="domain" description="Peptidase M13 C-terminal" evidence="8">
    <location>
        <begin position="443"/>
        <end position="643"/>
    </location>
</feature>
<dbReference type="GO" id="GO:0005886">
    <property type="term" value="C:plasma membrane"/>
    <property type="evidence" value="ECO:0007669"/>
    <property type="project" value="TreeGrafter"/>
</dbReference>
<reference evidence="10 11" key="1">
    <citation type="submission" date="2018-11" db="EMBL/GenBank/DDBJ databases">
        <title>Draft genome of Simplicispira Flexivirga sp. BO-16.</title>
        <authorList>
            <person name="Im W.T."/>
        </authorList>
    </citation>
    <scope>NUCLEOTIDE SEQUENCE [LARGE SCALE GENOMIC DNA]</scope>
    <source>
        <strain evidence="10 11">BO-16</strain>
    </source>
</reference>
<dbReference type="PANTHER" id="PTHR11733">
    <property type="entry name" value="ZINC METALLOPROTEASE FAMILY M13 NEPRILYSIN-RELATED"/>
    <property type="match status" value="1"/>
</dbReference>
<protein>
    <submittedName>
        <fullName evidence="10">Peptidase M13</fullName>
    </submittedName>
</protein>
<evidence type="ECO:0000256" key="1">
    <source>
        <dbReference type="ARBA" id="ARBA00001947"/>
    </source>
</evidence>
<dbReference type="Gene3D" id="3.40.390.10">
    <property type="entry name" value="Collagenase (Catalytic Domain)"/>
    <property type="match status" value="1"/>
</dbReference>
<evidence type="ECO:0000313" key="10">
    <source>
        <dbReference type="EMBL" id="RNI25116.1"/>
    </source>
</evidence>
<organism evidence="10 11">
    <name type="scientific">Flexivirga caeni</name>
    <dbReference type="NCBI Taxonomy" id="2294115"/>
    <lineage>
        <taxon>Bacteria</taxon>
        <taxon>Bacillati</taxon>
        <taxon>Actinomycetota</taxon>
        <taxon>Actinomycetes</taxon>
        <taxon>Micrococcales</taxon>
        <taxon>Dermacoccaceae</taxon>
        <taxon>Flexivirga</taxon>
    </lineage>
</organism>
<dbReference type="PRINTS" id="PR00786">
    <property type="entry name" value="NEPRILYSIN"/>
</dbReference>
<dbReference type="InterPro" id="IPR024079">
    <property type="entry name" value="MetalloPept_cat_dom_sf"/>
</dbReference>
<dbReference type="CDD" id="cd08662">
    <property type="entry name" value="M13"/>
    <property type="match status" value="1"/>
</dbReference>
<evidence type="ECO:0000256" key="3">
    <source>
        <dbReference type="ARBA" id="ARBA00022670"/>
    </source>
</evidence>
<accession>A0A3M9MHV8</accession>
<dbReference type="GO" id="GO:0004222">
    <property type="term" value="F:metalloendopeptidase activity"/>
    <property type="evidence" value="ECO:0007669"/>
    <property type="project" value="InterPro"/>
</dbReference>
<evidence type="ECO:0000256" key="5">
    <source>
        <dbReference type="ARBA" id="ARBA00022801"/>
    </source>
</evidence>
<keyword evidence="7" id="KW-0482">Metalloprotease</keyword>
<proteinExistence type="inferred from homology"/>
<dbReference type="AlphaFoldDB" id="A0A3M9MHV8"/>
<dbReference type="Pfam" id="PF01431">
    <property type="entry name" value="Peptidase_M13"/>
    <property type="match status" value="1"/>
</dbReference>
<comment type="caution">
    <text evidence="10">The sequence shown here is derived from an EMBL/GenBank/DDBJ whole genome shotgun (WGS) entry which is preliminary data.</text>
</comment>
<keyword evidence="3" id="KW-0645">Protease</keyword>
<evidence type="ECO:0000259" key="9">
    <source>
        <dbReference type="Pfam" id="PF05649"/>
    </source>
</evidence>
<dbReference type="InterPro" id="IPR008753">
    <property type="entry name" value="Peptidase_M13_N"/>
</dbReference>
<dbReference type="Proteomes" id="UP000271678">
    <property type="component" value="Unassembled WGS sequence"/>
</dbReference>
<dbReference type="RefSeq" id="WP_123269309.1">
    <property type="nucleotide sequence ID" value="NZ_RJJQ01000001.1"/>
</dbReference>
<dbReference type="PANTHER" id="PTHR11733:SF167">
    <property type="entry name" value="FI17812P1-RELATED"/>
    <property type="match status" value="1"/>
</dbReference>
<evidence type="ECO:0000259" key="8">
    <source>
        <dbReference type="Pfam" id="PF01431"/>
    </source>
</evidence>
<evidence type="ECO:0000256" key="7">
    <source>
        <dbReference type="ARBA" id="ARBA00023049"/>
    </source>
</evidence>
<name>A0A3M9MHV8_9MICO</name>
<sequence length="648" mass="72672">MKSGVITENFDTSVRPQDDLFGHVNGTWLRETEIPSDRGRYGTFDRLREAAEEAVHHLIEEAAESKSDPGTPRRQVGDLFTSFMDTDRIEQLGAGALADELALIDSVQTSSDLVRVCGQLSRRGVDTFVSFYSIADAKDSAHNILYIMQAGIGLPDESYYREDEHAEVREKYVGHIGRLLVLAGLDGGQADTIMALETRIAKSHWDRVAARDAVKTYNKLSRAELDELTPGLDWDAWLDGVGAEERVLDPVNVEHPSFLTGFAEALRDEPVTAWKSWLTWRLVSDRAPYLNQAMVDERFDFAGRTLSGIPENRERWKRGVGLVEMLIGEAAGRLYVEKHFPPHAKERMEKLVANLVEAYRRDFENLPWMSETTRAKALEKLAKFTPKIGYPQEWKDYSRIEIREDDLLGNIAAASAWEVDRMLSRVGDEVDRGEWFMTPQTVNAYYMPVMNEIVFPAAILQPPFFDVDAEDAVNYGGIGGVIGHEIGHGFDDQGSRYDGDGNLVDWWTDDDRERFDALSQKLIEQFNGLEGRDAPGNTINGALTIGENIGDLGGLTIGFKALQIARETQASPELDGFTPEQRFFLGWAQVWCGKAREAEAKRLLTIDPHSPADARANVARNLREFAAAFDVSDQDGMFLAVDEQVRIF</sequence>
<dbReference type="SUPFAM" id="SSF55486">
    <property type="entry name" value="Metalloproteases ('zincins'), catalytic domain"/>
    <property type="match status" value="1"/>
</dbReference>
<keyword evidence="11" id="KW-1185">Reference proteome</keyword>
<evidence type="ECO:0000313" key="11">
    <source>
        <dbReference type="Proteomes" id="UP000271678"/>
    </source>
</evidence>
<evidence type="ECO:0000256" key="6">
    <source>
        <dbReference type="ARBA" id="ARBA00022833"/>
    </source>
</evidence>
<dbReference type="InterPro" id="IPR018497">
    <property type="entry name" value="Peptidase_M13_C"/>
</dbReference>
<dbReference type="PROSITE" id="PS51885">
    <property type="entry name" value="NEPRILYSIN"/>
    <property type="match status" value="1"/>
</dbReference>
<dbReference type="InterPro" id="IPR042089">
    <property type="entry name" value="Peptidase_M13_dom_2"/>
</dbReference>
<evidence type="ECO:0000256" key="4">
    <source>
        <dbReference type="ARBA" id="ARBA00022723"/>
    </source>
</evidence>